<gene>
    <name evidence="1" type="ORF">B5V51_12854</name>
    <name evidence="2" type="ORF">B5V51_8209</name>
</gene>
<evidence type="ECO:0008006" key="3">
    <source>
        <dbReference type="Google" id="ProtNLM"/>
    </source>
</evidence>
<comment type="caution">
    <text evidence="1">The sequence shown here is derived from an EMBL/GenBank/DDBJ whole genome shotgun (WGS) entry which is preliminary data.</text>
</comment>
<dbReference type="Pfam" id="PF11095">
    <property type="entry name" value="Gemin7"/>
    <property type="match status" value="1"/>
</dbReference>
<dbReference type="PANTHER" id="PTHR14679:SF1">
    <property type="entry name" value="GEM-ASSOCIATED PROTEIN 7"/>
    <property type="match status" value="1"/>
</dbReference>
<name>A0A2A4ITW0_HELVI</name>
<proteinExistence type="predicted"/>
<reference evidence="1" key="1">
    <citation type="submission" date="2017-09" db="EMBL/GenBank/DDBJ databases">
        <title>Contemporary evolution of a Lepidopteran species, Heliothis virescens, in response to modern agricultural practices.</title>
        <authorList>
            <person name="Fritz M.L."/>
            <person name="Deyonke A.M."/>
            <person name="Papanicolaou A."/>
            <person name="Micinski S."/>
            <person name="Westbrook J."/>
            <person name="Gould F."/>
        </authorList>
    </citation>
    <scope>NUCLEOTIDE SEQUENCE [LARGE SCALE GENOMIC DNA]</scope>
    <source>
        <strain evidence="1">HvINT-</strain>
        <tissue evidence="1">Whole body</tissue>
    </source>
</reference>
<dbReference type="Gene3D" id="2.30.30.100">
    <property type="match status" value="1"/>
</dbReference>
<dbReference type="InterPro" id="IPR020338">
    <property type="entry name" value="SMN_gemin7"/>
</dbReference>
<dbReference type="AlphaFoldDB" id="A0A2A4ITW0"/>
<sequence length="97" mass="10657">MIDAAEGGEIDLKEQQEAAATLRELFLKALGELNGKPCSIVTYEKTSLNAIFVAWHPDGSEIIVRDLETPACFKMSTALLRTPDLLAIKFNQPVELP</sequence>
<dbReference type="PANTHER" id="PTHR14679">
    <property type="entry name" value="GEM-ASSOCIATED PROTEIN 7"/>
    <property type="match status" value="1"/>
</dbReference>
<dbReference type="GO" id="GO:0034719">
    <property type="term" value="C:SMN-Sm protein complex"/>
    <property type="evidence" value="ECO:0007669"/>
    <property type="project" value="InterPro"/>
</dbReference>
<organism evidence="1">
    <name type="scientific">Heliothis virescens</name>
    <name type="common">Tobacco budworm moth</name>
    <dbReference type="NCBI Taxonomy" id="7102"/>
    <lineage>
        <taxon>Eukaryota</taxon>
        <taxon>Metazoa</taxon>
        <taxon>Ecdysozoa</taxon>
        <taxon>Arthropoda</taxon>
        <taxon>Hexapoda</taxon>
        <taxon>Insecta</taxon>
        <taxon>Pterygota</taxon>
        <taxon>Neoptera</taxon>
        <taxon>Endopterygota</taxon>
        <taxon>Lepidoptera</taxon>
        <taxon>Glossata</taxon>
        <taxon>Ditrysia</taxon>
        <taxon>Noctuoidea</taxon>
        <taxon>Noctuidae</taxon>
        <taxon>Heliothinae</taxon>
        <taxon>Heliothis</taxon>
    </lineage>
</organism>
<evidence type="ECO:0000313" key="2">
    <source>
        <dbReference type="EMBL" id="PCG66094.1"/>
    </source>
</evidence>
<evidence type="ECO:0000313" key="1">
    <source>
        <dbReference type="EMBL" id="PCG63161.1"/>
    </source>
</evidence>
<dbReference type="EMBL" id="NWSH01003575">
    <property type="protein sequence ID" value="PCG66094.1"/>
    <property type="molecule type" value="Genomic_DNA"/>
</dbReference>
<dbReference type="EMBL" id="NWSH01006994">
    <property type="protein sequence ID" value="PCG63161.1"/>
    <property type="molecule type" value="Genomic_DNA"/>
</dbReference>
<dbReference type="GO" id="GO:0000387">
    <property type="term" value="P:spliceosomal snRNP assembly"/>
    <property type="evidence" value="ECO:0007669"/>
    <property type="project" value="TreeGrafter"/>
</dbReference>
<accession>A0A2A4ITW0</accession>
<protein>
    <recommendedName>
        <fullName evidence="3">ADF-H domain-containing protein</fullName>
    </recommendedName>
</protein>